<keyword evidence="5 6" id="KW-0472">Membrane</keyword>
<name>F2LWD4_HIPMA</name>
<keyword evidence="4 6" id="KW-1133">Transmembrane helix</keyword>
<feature type="transmembrane region" description="Helical" evidence="6">
    <location>
        <begin position="178"/>
        <end position="197"/>
    </location>
</feature>
<gene>
    <name evidence="8" type="ordered locus">Hipma_1102</name>
</gene>
<dbReference type="InterPro" id="IPR000620">
    <property type="entry name" value="EamA_dom"/>
</dbReference>
<evidence type="ECO:0000256" key="4">
    <source>
        <dbReference type="ARBA" id="ARBA00022989"/>
    </source>
</evidence>
<evidence type="ECO:0000313" key="9">
    <source>
        <dbReference type="Proteomes" id="UP000008139"/>
    </source>
</evidence>
<feature type="transmembrane region" description="Helical" evidence="6">
    <location>
        <begin position="34"/>
        <end position="55"/>
    </location>
</feature>
<comment type="subcellular location">
    <subcellularLocation>
        <location evidence="1">Cell membrane</location>
        <topology evidence="1">Multi-pass membrane protein</topology>
    </subcellularLocation>
</comment>
<protein>
    <recommendedName>
        <fullName evidence="7">EamA domain-containing protein</fullName>
    </recommendedName>
</protein>
<evidence type="ECO:0000256" key="3">
    <source>
        <dbReference type="ARBA" id="ARBA00022692"/>
    </source>
</evidence>
<dbReference type="eggNOG" id="COG0697">
    <property type="taxonomic scope" value="Bacteria"/>
</dbReference>
<feature type="transmembrane region" description="Helical" evidence="6">
    <location>
        <begin position="67"/>
        <end position="84"/>
    </location>
</feature>
<dbReference type="SUPFAM" id="SSF103481">
    <property type="entry name" value="Multidrug resistance efflux transporter EmrE"/>
    <property type="match status" value="2"/>
</dbReference>
<dbReference type="AlphaFoldDB" id="F2LWD4"/>
<feature type="transmembrane region" description="Helical" evidence="6">
    <location>
        <begin position="267"/>
        <end position="290"/>
    </location>
</feature>
<dbReference type="InterPro" id="IPR037185">
    <property type="entry name" value="EmrE-like"/>
</dbReference>
<evidence type="ECO:0000256" key="1">
    <source>
        <dbReference type="ARBA" id="ARBA00004651"/>
    </source>
</evidence>
<evidence type="ECO:0000259" key="7">
    <source>
        <dbReference type="Pfam" id="PF00892"/>
    </source>
</evidence>
<evidence type="ECO:0000256" key="6">
    <source>
        <dbReference type="SAM" id="Phobius"/>
    </source>
</evidence>
<feature type="transmembrane region" description="Helical" evidence="6">
    <location>
        <begin position="209"/>
        <end position="230"/>
    </location>
</feature>
<dbReference type="OrthoDB" id="9804865at2"/>
<feature type="transmembrane region" description="Helical" evidence="6">
    <location>
        <begin position="242"/>
        <end position="261"/>
    </location>
</feature>
<keyword evidence="9" id="KW-1185">Reference proteome</keyword>
<dbReference type="PANTHER" id="PTHR42920:SF5">
    <property type="entry name" value="EAMA DOMAIN-CONTAINING PROTEIN"/>
    <property type="match status" value="1"/>
</dbReference>
<keyword evidence="3 6" id="KW-0812">Transmembrane</keyword>
<dbReference type="KEGG" id="hmr:Hipma_1102"/>
<feature type="domain" description="EamA" evidence="7">
    <location>
        <begin position="148"/>
        <end position="282"/>
    </location>
</feature>
<dbReference type="InParanoid" id="F2LWD4"/>
<feature type="domain" description="EamA" evidence="7">
    <location>
        <begin position="10"/>
        <end position="139"/>
    </location>
</feature>
<dbReference type="STRING" id="760142.Hipma_1102"/>
<feature type="transmembrane region" description="Helical" evidence="6">
    <location>
        <begin position="122"/>
        <end position="140"/>
    </location>
</feature>
<sequence length="292" mass="32675">MLKISKEYIADLMLLSVTVFWGSTFIVVKKSIEIIPTFAFLSIRFWIATLLLVIIFHKRLVNINKRLLKDGVVLGVVLFLAYAFQTVALEYSKATIVGFLTGLNVIITPFLSALLIKKIPRIYSQIGAVFAFIGMTMMSLNENLSLSYGDILGVICAVFVAIQIVLTDKYSRRNDTYLLTVVEISILAILSSIISITTETHIIPQHFSWYLVFSFLITAVFATVYAFIVQNTAQKYTTPTKTAIIFIMEPVFAAVFGYFLGGEVLSFRAYVGAFVMFIGLFISEIGPLVFKK</sequence>
<organism evidence="8 9">
    <name type="scientific">Hippea maritima (strain ATCC 700847 / DSM 10411 / MH2)</name>
    <dbReference type="NCBI Taxonomy" id="760142"/>
    <lineage>
        <taxon>Bacteria</taxon>
        <taxon>Pseudomonadati</taxon>
        <taxon>Campylobacterota</taxon>
        <taxon>Desulfurellia</taxon>
        <taxon>Desulfurellales</taxon>
        <taxon>Hippeaceae</taxon>
        <taxon>Hippea</taxon>
    </lineage>
</organism>
<dbReference type="Pfam" id="PF00892">
    <property type="entry name" value="EamA"/>
    <property type="match status" value="2"/>
</dbReference>
<feature type="transmembrane region" description="Helical" evidence="6">
    <location>
        <begin position="12"/>
        <end position="28"/>
    </location>
</feature>
<dbReference type="Proteomes" id="UP000008139">
    <property type="component" value="Chromosome"/>
</dbReference>
<evidence type="ECO:0000256" key="5">
    <source>
        <dbReference type="ARBA" id="ARBA00023136"/>
    </source>
</evidence>
<proteinExistence type="predicted"/>
<dbReference type="RefSeq" id="WP_013682106.1">
    <property type="nucleotide sequence ID" value="NC_015318.1"/>
</dbReference>
<dbReference type="PANTHER" id="PTHR42920">
    <property type="entry name" value="OS03G0707200 PROTEIN-RELATED"/>
    <property type="match status" value="1"/>
</dbReference>
<keyword evidence="2" id="KW-1003">Cell membrane</keyword>
<feature type="transmembrane region" description="Helical" evidence="6">
    <location>
        <begin position="96"/>
        <end position="115"/>
    </location>
</feature>
<evidence type="ECO:0000256" key="2">
    <source>
        <dbReference type="ARBA" id="ARBA00022475"/>
    </source>
</evidence>
<reference evidence="8 9" key="1">
    <citation type="journal article" date="2011" name="Stand. Genomic Sci.">
        <title>Complete genome sequence of the thermophilic sulfur-reducer Hippea maritima type strain (MH(2)).</title>
        <authorList>
            <person name="Huntemann M."/>
            <person name="Lu M."/>
            <person name="Nolan M."/>
            <person name="Lapidus A."/>
            <person name="Lucas S."/>
            <person name="Hammon N."/>
            <person name="Deshpande S."/>
            <person name="Cheng J.F."/>
            <person name="Tapia R."/>
            <person name="Han C."/>
            <person name="Goodwin L."/>
            <person name="Pitluck S."/>
            <person name="Liolios K."/>
            <person name="Pagani I."/>
            <person name="Ivanova N."/>
            <person name="Ovchinikova G."/>
            <person name="Pati A."/>
            <person name="Chen A."/>
            <person name="Palaniappan K."/>
            <person name="Land M."/>
            <person name="Hauser L."/>
            <person name="Jeffries C.D."/>
            <person name="Detter J.C."/>
            <person name="Brambilla E.M."/>
            <person name="Rohde M."/>
            <person name="Spring S."/>
            <person name="Goker M."/>
            <person name="Woyke T."/>
            <person name="Bristow J."/>
            <person name="Eisen J.A."/>
            <person name="Markowitz V."/>
            <person name="Hugenholtz P."/>
            <person name="Kyrpides N.C."/>
            <person name="Klenk H.P."/>
            <person name="Mavromatis K."/>
        </authorList>
    </citation>
    <scope>NUCLEOTIDE SEQUENCE [LARGE SCALE GENOMIC DNA]</scope>
    <source>
        <strain evidence="9">ATCC 700847 / DSM 10411 / MH2</strain>
    </source>
</reference>
<dbReference type="HOGENOM" id="CLU_033863_21_3_7"/>
<reference evidence="9" key="2">
    <citation type="submission" date="2011-03" db="EMBL/GenBank/DDBJ databases">
        <title>The complete genome of Hippea maritima DSM 10411.</title>
        <authorList>
            <consortium name="US DOE Joint Genome Institute (JGI-PGF)"/>
            <person name="Lucas S."/>
            <person name="Copeland A."/>
            <person name="Lapidus A."/>
            <person name="Bruce D."/>
            <person name="Goodwin L."/>
            <person name="Pitluck S."/>
            <person name="Peters L."/>
            <person name="Kyrpides N."/>
            <person name="Mavromatis K."/>
            <person name="Pagani I."/>
            <person name="Ivanova N."/>
            <person name="Mikhailova N."/>
            <person name="Lu M."/>
            <person name="Detter J.C."/>
            <person name="Tapia R."/>
            <person name="Han C."/>
            <person name="Land M."/>
            <person name="Hauser L."/>
            <person name="Markowitz V."/>
            <person name="Cheng J.-F."/>
            <person name="Hugenholtz P."/>
            <person name="Woyke T."/>
            <person name="Wu D."/>
            <person name="Spring S."/>
            <person name="Schroeder M."/>
            <person name="Brambilla E."/>
            <person name="Klenk H.-P."/>
            <person name="Eisen J.A."/>
        </authorList>
    </citation>
    <scope>NUCLEOTIDE SEQUENCE [LARGE SCALE GENOMIC DNA]</scope>
    <source>
        <strain evidence="9">ATCC 700847 / DSM 10411 / MH2</strain>
    </source>
</reference>
<dbReference type="GO" id="GO:0005886">
    <property type="term" value="C:plasma membrane"/>
    <property type="evidence" value="ECO:0007669"/>
    <property type="project" value="UniProtKB-SubCell"/>
</dbReference>
<accession>F2LWD4</accession>
<dbReference type="InterPro" id="IPR051258">
    <property type="entry name" value="Diverse_Substrate_Transporter"/>
</dbReference>
<dbReference type="EMBL" id="CP002606">
    <property type="protein sequence ID" value="AEA34068.1"/>
    <property type="molecule type" value="Genomic_DNA"/>
</dbReference>
<evidence type="ECO:0000313" key="8">
    <source>
        <dbReference type="EMBL" id="AEA34068.1"/>
    </source>
</evidence>
<feature type="transmembrane region" description="Helical" evidence="6">
    <location>
        <begin position="146"/>
        <end position="166"/>
    </location>
</feature>